<dbReference type="CDD" id="cd07042">
    <property type="entry name" value="STAS_SulP_like_sulfate_transporter"/>
    <property type="match status" value="1"/>
</dbReference>
<protein>
    <recommendedName>
        <fullName evidence="6">STAS domain-containing protein</fullName>
    </recommendedName>
</protein>
<comment type="subcellular location">
    <subcellularLocation>
        <location evidence="1">Membrane</location>
        <topology evidence="1">Multi-pass membrane protein</topology>
    </subcellularLocation>
</comment>
<evidence type="ECO:0000256" key="1">
    <source>
        <dbReference type="ARBA" id="ARBA00004141"/>
    </source>
</evidence>
<evidence type="ECO:0000256" key="4">
    <source>
        <dbReference type="ARBA" id="ARBA00023136"/>
    </source>
</evidence>
<proteinExistence type="predicted"/>
<feature type="transmembrane region" description="Helical" evidence="5">
    <location>
        <begin position="318"/>
        <end position="337"/>
    </location>
</feature>
<dbReference type="AlphaFoldDB" id="A0AAD5R8F6"/>
<dbReference type="GO" id="GO:0055085">
    <property type="term" value="P:transmembrane transport"/>
    <property type="evidence" value="ECO:0007669"/>
    <property type="project" value="InterPro"/>
</dbReference>
<feature type="transmembrane region" description="Helical" evidence="5">
    <location>
        <begin position="358"/>
        <end position="375"/>
    </location>
</feature>
<evidence type="ECO:0000256" key="5">
    <source>
        <dbReference type="SAM" id="Phobius"/>
    </source>
</evidence>
<keyword evidence="4 5" id="KW-0472">Membrane</keyword>
<evidence type="ECO:0000313" key="7">
    <source>
        <dbReference type="EMBL" id="KAJ1371713.1"/>
    </source>
</evidence>
<dbReference type="NCBIfam" id="TIGR00815">
    <property type="entry name" value="sulP"/>
    <property type="match status" value="1"/>
</dbReference>
<feature type="domain" description="STAS" evidence="6">
    <location>
        <begin position="506"/>
        <end position="618"/>
    </location>
</feature>
<feature type="transmembrane region" description="Helical" evidence="5">
    <location>
        <begin position="158"/>
        <end position="178"/>
    </location>
</feature>
<feature type="transmembrane region" description="Helical" evidence="5">
    <location>
        <begin position="395"/>
        <end position="415"/>
    </location>
</feature>
<dbReference type="InterPro" id="IPR011547">
    <property type="entry name" value="SLC26A/SulP_dom"/>
</dbReference>
<comment type="caution">
    <text evidence="7">The sequence shown here is derived from an EMBL/GenBank/DDBJ whole genome shotgun (WGS) entry which is preliminary data.</text>
</comment>
<name>A0AAD5R8F6_PARTN</name>
<evidence type="ECO:0000256" key="3">
    <source>
        <dbReference type="ARBA" id="ARBA00022989"/>
    </source>
</evidence>
<dbReference type="PROSITE" id="PS50801">
    <property type="entry name" value="STAS"/>
    <property type="match status" value="1"/>
</dbReference>
<dbReference type="Pfam" id="PF01740">
    <property type="entry name" value="STAS"/>
    <property type="match status" value="1"/>
</dbReference>
<evidence type="ECO:0000313" key="8">
    <source>
        <dbReference type="Proteomes" id="UP001196413"/>
    </source>
</evidence>
<keyword evidence="2 5" id="KW-0812">Transmembrane</keyword>
<dbReference type="InterPro" id="IPR001902">
    <property type="entry name" value="SLC26A/SulP_fam"/>
</dbReference>
<reference evidence="7" key="1">
    <citation type="submission" date="2021-06" db="EMBL/GenBank/DDBJ databases">
        <title>Parelaphostrongylus tenuis whole genome reference sequence.</title>
        <authorList>
            <person name="Garwood T.J."/>
            <person name="Larsen P.A."/>
            <person name="Fountain-Jones N.M."/>
            <person name="Garbe J.R."/>
            <person name="Macchietto M.G."/>
            <person name="Kania S.A."/>
            <person name="Gerhold R.W."/>
            <person name="Richards J.E."/>
            <person name="Wolf T.M."/>
        </authorList>
    </citation>
    <scope>NUCLEOTIDE SEQUENCE</scope>
    <source>
        <strain evidence="7">MNPRO001-30</strain>
        <tissue evidence="7">Meninges</tissue>
    </source>
</reference>
<dbReference type="SUPFAM" id="SSF52091">
    <property type="entry name" value="SpoIIaa-like"/>
    <property type="match status" value="1"/>
</dbReference>
<sequence>MSADCAMHSSSSNIVELNQMPSREVEKENGEKSRQKETCISKFTDVLTSFMPILHWLPNYKWKEYIHGDLIAGLTVGIMHVPQGMAYASLANVPPVYGMYSSFFSSTIYMFFGTSRHISIGVFAVASLMVGACLIRFAPDPDPFSGNSTTPIGDVDPLVITSALTFIVGVIQILLGVLQLGFLTTYLCDPLVSGFTTGSAAHVLVSQLNKVLGVKLPRHEGAGMLIKMILDLVYSIPSANVTAVVISVFGILFLDLGRTFINPRVKRFSPVPPPLELILVIIGVIVSVILNLNEDYHVSIVNTIPRGLPMPSLPDISLLPYLISDGIAIAVICYMFVMSMGKLFAKKHKYKIDPTQEFYAVGIMSIASSFFPVFPVGASLSRSSVCEMSGVNTQLYTVFSSSLLLTVILSLGPFLEPLPMCILACIVIVSLKGLFLQVTELPRYWRICKYDFAIWLVACLTTILTDVTKGLVISLAFALFTIVLREQWPQFPTIQVDDAAPKHVPEGVSLLKFESPLHFANVTFFMDRINEVISTSRIEALLGGRAIIVDCAAMSYVDSMGLDALKELYKDAKKNDIVLQYCGLNQKVLNVIRNDEILRASIPESVFRRSVNDALHHLDSLQSV</sequence>
<feature type="transmembrane region" description="Helical" evidence="5">
    <location>
        <begin position="120"/>
        <end position="138"/>
    </location>
</feature>
<dbReference type="InterPro" id="IPR036513">
    <property type="entry name" value="STAS_dom_sf"/>
</dbReference>
<dbReference type="InterPro" id="IPR002645">
    <property type="entry name" value="STAS_dom"/>
</dbReference>
<gene>
    <name evidence="7" type="ORF">KIN20_033701</name>
</gene>
<dbReference type="GO" id="GO:0016020">
    <property type="term" value="C:membrane"/>
    <property type="evidence" value="ECO:0007669"/>
    <property type="project" value="UniProtKB-SubCell"/>
</dbReference>
<dbReference type="EMBL" id="JAHQIW010007031">
    <property type="protein sequence ID" value="KAJ1371713.1"/>
    <property type="molecule type" value="Genomic_DNA"/>
</dbReference>
<organism evidence="7 8">
    <name type="scientific">Parelaphostrongylus tenuis</name>
    <name type="common">Meningeal worm</name>
    <dbReference type="NCBI Taxonomy" id="148309"/>
    <lineage>
        <taxon>Eukaryota</taxon>
        <taxon>Metazoa</taxon>
        <taxon>Ecdysozoa</taxon>
        <taxon>Nematoda</taxon>
        <taxon>Chromadorea</taxon>
        <taxon>Rhabditida</taxon>
        <taxon>Rhabditina</taxon>
        <taxon>Rhabditomorpha</taxon>
        <taxon>Strongyloidea</taxon>
        <taxon>Metastrongylidae</taxon>
        <taxon>Parelaphostrongylus</taxon>
    </lineage>
</organism>
<feature type="transmembrane region" description="Helical" evidence="5">
    <location>
        <begin position="275"/>
        <end position="292"/>
    </location>
</feature>
<feature type="transmembrane region" description="Helical" evidence="5">
    <location>
        <begin position="232"/>
        <end position="254"/>
    </location>
</feature>
<keyword evidence="8" id="KW-1185">Reference proteome</keyword>
<dbReference type="Gene3D" id="3.30.750.24">
    <property type="entry name" value="STAS domain"/>
    <property type="match status" value="1"/>
</dbReference>
<evidence type="ECO:0000256" key="2">
    <source>
        <dbReference type="ARBA" id="ARBA00022692"/>
    </source>
</evidence>
<feature type="transmembrane region" description="Helical" evidence="5">
    <location>
        <begin position="452"/>
        <end position="484"/>
    </location>
</feature>
<dbReference type="Proteomes" id="UP001196413">
    <property type="component" value="Unassembled WGS sequence"/>
</dbReference>
<dbReference type="Pfam" id="PF00916">
    <property type="entry name" value="Sulfate_transp"/>
    <property type="match status" value="1"/>
</dbReference>
<feature type="transmembrane region" description="Helical" evidence="5">
    <location>
        <begin position="422"/>
        <end position="440"/>
    </location>
</feature>
<evidence type="ECO:0000259" key="6">
    <source>
        <dbReference type="PROSITE" id="PS50801"/>
    </source>
</evidence>
<keyword evidence="3 5" id="KW-1133">Transmembrane helix</keyword>
<accession>A0AAD5R8F6</accession>
<dbReference type="PANTHER" id="PTHR11814">
    <property type="entry name" value="SULFATE TRANSPORTER"/>
    <property type="match status" value="1"/>
</dbReference>